<organism evidence="1">
    <name type="scientific">marine metagenome</name>
    <dbReference type="NCBI Taxonomy" id="408172"/>
    <lineage>
        <taxon>unclassified sequences</taxon>
        <taxon>metagenomes</taxon>
        <taxon>ecological metagenomes</taxon>
    </lineage>
</organism>
<reference evidence="1" key="1">
    <citation type="submission" date="2018-05" db="EMBL/GenBank/DDBJ databases">
        <authorList>
            <person name="Lanie J.A."/>
            <person name="Ng W.-L."/>
            <person name="Kazmierczak K.M."/>
            <person name="Andrzejewski T.M."/>
            <person name="Davidsen T.M."/>
            <person name="Wayne K.J."/>
            <person name="Tettelin H."/>
            <person name="Glass J.I."/>
            <person name="Rusch D."/>
            <person name="Podicherti R."/>
            <person name="Tsui H.-C.T."/>
            <person name="Winkler M.E."/>
        </authorList>
    </citation>
    <scope>NUCLEOTIDE SEQUENCE</scope>
</reference>
<evidence type="ECO:0008006" key="2">
    <source>
        <dbReference type="Google" id="ProtNLM"/>
    </source>
</evidence>
<evidence type="ECO:0000313" key="1">
    <source>
        <dbReference type="EMBL" id="SVA33626.1"/>
    </source>
</evidence>
<protein>
    <recommendedName>
        <fullName evidence="2">(S)-ureidoglycine aminohydrolase cupin domain-containing protein</fullName>
    </recommendedName>
</protein>
<dbReference type="CDD" id="cd02228">
    <property type="entry name" value="cupin_EutQ"/>
    <property type="match status" value="1"/>
</dbReference>
<sequence>MPAMQHKGKILGRELPAMDEFDANAFLEDFVVSEDPDKAITAGLFRLEAGESMTYTYTYHEIKLVIDGELHITDCTGETVVGTKGDLFYFPDGCEVTFSTPDFGVGYFVGQRGEGEA</sequence>
<dbReference type="SUPFAM" id="SSF51182">
    <property type="entry name" value="RmlC-like cupins"/>
    <property type="match status" value="1"/>
</dbReference>
<dbReference type="PANTHER" id="PTHR36169">
    <property type="entry name" value="ETHANOLAMINE UTILIZATION PROTEIN EUTQ"/>
    <property type="match status" value="1"/>
</dbReference>
<dbReference type="AlphaFoldDB" id="A0A381UZS0"/>
<dbReference type="EMBL" id="UINC01007492">
    <property type="protein sequence ID" value="SVA33626.1"/>
    <property type="molecule type" value="Genomic_DNA"/>
</dbReference>
<proteinExistence type="predicted"/>
<dbReference type="Pfam" id="PF06249">
    <property type="entry name" value="EutQ"/>
    <property type="match status" value="1"/>
</dbReference>
<dbReference type="InterPro" id="IPR010424">
    <property type="entry name" value="EutQ"/>
</dbReference>
<dbReference type="PANTHER" id="PTHR36169:SF1">
    <property type="entry name" value="ACETATE KINASE EUTQ"/>
    <property type="match status" value="1"/>
</dbReference>
<dbReference type="Gene3D" id="2.60.120.10">
    <property type="entry name" value="Jelly Rolls"/>
    <property type="match status" value="1"/>
</dbReference>
<name>A0A381UZS0_9ZZZZ</name>
<dbReference type="InterPro" id="IPR014710">
    <property type="entry name" value="RmlC-like_jellyroll"/>
</dbReference>
<accession>A0A381UZS0</accession>
<gene>
    <name evidence="1" type="ORF">METZ01_LOCUS86480</name>
</gene>
<dbReference type="InterPro" id="IPR011051">
    <property type="entry name" value="RmlC_Cupin_sf"/>
</dbReference>